<evidence type="ECO:0000313" key="1">
    <source>
        <dbReference type="EMBL" id="KAB0360071.1"/>
    </source>
</evidence>
<name>A0A5N3WE92_MUNMU</name>
<gene>
    <name evidence="1" type="ORF">FD754_004227</name>
</gene>
<evidence type="ECO:0000313" key="2">
    <source>
        <dbReference type="Proteomes" id="UP000326458"/>
    </source>
</evidence>
<proteinExistence type="predicted"/>
<dbReference type="Proteomes" id="UP000326458">
    <property type="component" value="Unassembled WGS sequence"/>
</dbReference>
<comment type="caution">
    <text evidence="1">The sequence shown here is derived from an EMBL/GenBank/DDBJ whole genome shotgun (WGS) entry which is preliminary data.</text>
</comment>
<keyword evidence="2" id="KW-1185">Reference proteome</keyword>
<dbReference type="EMBL" id="VCEA01000001">
    <property type="protein sequence ID" value="KAB0360071.1"/>
    <property type="molecule type" value="Genomic_DNA"/>
</dbReference>
<accession>A0A5N3WE92</accession>
<organism evidence="1 2">
    <name type="scientific">Muntiacus muntjak</name>
    <name type="common">Barking deer</name>
    <name type="synonym">Indian muntjac</name>
    <dbReference type="NCBI Taxonomy" id="9888"/>
    <lineage>
        <taxon>Eukaryota</taxon>
        <taxon>Metazoa</taxon>
        <taxon>Chordata</taxon>
        <taxon>Craniata</taxon>
        <taxon>Vertebrata</taxon>
        <taxon>Euteleostomi</taxon>
        <taxon>Mammalia</taxon>
        <taxon>Eutheria</taxon>
        <taxon>Laurasiatheria</taxon>
        <taxon>Artiodactyla</taxon>
        <taxon>Ruminantia</taxon>
        <taxon>Pecora</taxon>
        <taxon>Cervidae</taxon>
        <taxon>Muntiacinae</taxon>
        <taxon>Muntiacus</taxon>
    </lineage>
</organism>
<reference evidence="1 2" key="1">
    <citation type="submission" date="2019-06" db="EMBL/GenBank/DDBJ databases">
        <title>Discovery of a novel chromosome fission-fusion reversal in muntjac.</title>
        <authorList>
            <person name="Mudd A.B."/>
            <person name="Bredeson J.V."/>
            <person name="Baum R."/>
            <person name="Hockemeyer D."/>
            <person name="Rokhsar D.S."/>
        </authorList>
    </citation>
    <scope>NUCLEOTIDE SEQUENCE [LARGE SCALE GENOMIC DNA]</scope>
    <source>
        <strain evidence="1">UTSW_UCB_Mm</strain>
        <tissue evidence="1">Fibroblast cell line</tissue>
    </source>
</reference>
<dbReference type="AlphaFoldDB" id="A0A5N3WE92"/>
<sequence>MSVVSHPFLCIKWPKYWSFSFSICPSNEYSGLISFGIDWFDLLVVQGTLKSLLQHHSSKTSILWRSAFFMSVTVSIVSPSICHELCAVCADLRSQNGELRVIKPESNDKETEGAYESDLPEELCGSQLPQQSLKSCNDSPDVIIEAQFDDSDSEDGHGNIQNALVDGVKNLSVCVQEKDEETETQRSYLACPVSHRKTVNCLGNTPCFLLRTTGCLEYTCLSRTTMPTHCSSAASWTGRRTATLPWANAAPVSFLQLMFILKKKQY</sequence>
<protein>
    <submittedName>
        <fullName evidence="1">Uncharacterized protein</fullName>
    </submittedName>
</protein>